<evidence type="ECO:0008006" key="3">
    <source>
        <dbReference type="Google" id="ProtNLM"/>
    </source>
</evidence>
<protein>
    <recommendedName>
        <fullName evidence="3">Phage tail protein</fullName>
    </recommendedName>
</protein>
<sequence length="108" mass="11781">MVPIWLTTSLRLFGLAPGNSKPLTMRGSVVNDSGEETPVVVNLQGMLRELDPGSWKPGEKATLKGSIALRYYKLTHGGEAIHEIDVPNMIRKINGVDQLAQTRTNLGI</sequence>
<name>A0A370DZ67_9GAMM</name>
<dbReference type="AlphaFoldDB" id="A0A370DZ67"/>
<evidence type="ECO:0000313" key="2">
    <source>
        <dbReference type="Proteomes" id="UP000255508"/>
    </source>
</evidence>
<comment type="caution">
    <text evidence="1">The sequence shown here is derived from an EMBL/GenBank/DDBJ whole genome shotgun (WGS) entry which is preliminary data.</text>
</comment>
<evidence type="ECO:0000313" key="1">
    <source>
        <dbReference type="EMBL" id="RDH91911.1"/>
    </source>
</evidence>
<organism evidence="1 2">
    <name type="scientific">endosymbiont of Lamellibrachia luymesi</name>
    <dbReference type="NCBI Taxonomy" id="2200907"/>
    <lineage>
        <taxon>Bacteria</taxon>
        <taxon>Pseudomonadati</taxon>
        <taxon>Pseudomonadota</taxon>
        <taxon>Gammaproteobacteria</taxon>
        <taxon>sulfur-oxidizing symbionts</taxon>
    </lineage>
</organism>
<dbReference type="Pfam" id="PF04985">
    <property type="entry name" value="Phage_tube"/>
    <property type="match status" value="1"/>
</dbReference>
<reference evidence="1 2" key="1">
    <citation type="journal article" date="2018" name="ISME J.">
        <title>Endosymbiont genomes yield clues of tubeworm success.</title>
        <authorList>
            <person name="Li Y."/>
            <person name="Liles M.R."/>
            <person name="Halanych K.M."/>
        </authorList>
    </citation>
    <scope>NUCLEOTIDE SEQUENCE [LARGE SCALE GENOMIC DNA]</scope>
    <source>
        <strain evidence="1">A1422</strain>
    </source>
</reference>
<accession>A0A370DZ67</accession>
<dbReference type="EMBL" id="QFXD01000091">
    <property type="protein sequence ID" value="RDH91911.1"/>
    <property type="molecule type" value="Genomic_DNA"/>
</dbReference>
<dbReference type="InterPro" id="IPR006498">
    <property type="entry name" value="Tail_tube"/>
</dbReference>
<dbReference type="Proteomes" id="UP000255508">
    <property type="component" value="Unassembled WGS sequence"/>
</dbReference>
<proteinExistence type="predicted"/>
<gene>
    <name evidence="1" type="ORF">DIZ79_04805</name>
</gene>